<dbReference type="GO" id="GO:0004815">
    <property type="term" value="F:aspartate-tRNA ligase activity"/>
    <property type="evidence" value="ECO:0007669"/>
    <property type="project" value="UniProtKB-UniRule"/>
</dbReference>
<feature type="binding site" evidence="7">
    <location>
        <position position="455"/>
    </location>
    <ligand>
        <name>L-aspartate</name>
        <dbReference type="ChEBI" id="CHEBI:29991"/>
    </ligand>
</feature>
<dbReference type="PRINTS" id="PR01042">
    <property type="entry name" value="TRNASYNTHASP"/>
</dbReference>
<comment type="caution">
    <text evidence="7">Lacks conserved residue(s) required for the propagation of feature annotation.</text>
</comment>
<dbReference type="CDD" id="cd00777">
    <property type="entry name" value="AspRS_core"/>
    <property type="match status" value="1"/>
</dbReference>
<dbReference type="Proteomes" id="UP000178735">
    <property type="component" value="Unassembled WGS sequence"/>
</dbReference>
<dbReference type="Pfam" id="PF00152">
    <property type="entry name" value="tRNA-synt_2"/>
    <property type="match status" value="1"/>
</dbReference>
<feature type="binding site" evidence="7">
    <location>
        <position position="490"/>
    </location>
    <ligand>
        <name>ATP</name>
        <dbReference type="ChEBI" id="CHEBI:30616"/>
    </ligand>
</feature>
<dbReference type="PANTHER" id="PTHR22594:SF5">
    <property type="entry name" value="ASPARTATE--TRNA LIGASE, MITOCHONDRIAL"/>
    <property type="match status" value="1"/>
</dbReference>
<feature type="region of interest" description="Aspartate" evidence="7">
    <location>
        <begin position="206"/>
        <end position="209"/>
    </location>
</feature>
<dbReference type="InterPro" id="IPR029351">
    <property type="entry name" value="GAD_dom"/>
</dbReference>
<feature type="domain" description="Aminoacyl-transfer RNA synthetases class-II family profile" evidence="8">
    <location>
        <begin position="149"/>
        <end position="561"/>
    </location>
</feature>
<feature type="binding site" evidence="7">
    <location>
        <position position="182"/>
    </location>
    <ligand>
        <name>L-aspartate</name>
        <dbReference type="ChEBI" id="CHEBI:29991"/>
    </ligand>
</feature>
<keyword evidence="2 7" id="KW-0436">Ligase</keyword>
<evidence type="ECO:0000256" key="5">
    <source>
        <dbReference type="ARBA" id="ARBA00022917"/>
    </source>
</evidence>
<evidence type="ECO:0000259" key="8">
    <source>
        <dbReference type="PROSITE" id="PS50862"/>
    </source>
</evidence>
<reference evidence="9 10" key="1">
    <citation type="journal article" date="2016" name="Nat. Commun.">
        <title>Thousands of microbial genomes shed light on interconnected biogeochemical processes in an aquifer system.</title>
        <authorList>
            <person name="Anantharaman K."/>
            <person name="Brown C.T."/>
            <person name="Hug L.A."/>
            <person name="Sharon I."/>
            <person name="Castelle C.J."/>
            <person name="Probst A.J."/>
            <person name="Thomas B.C."/>
            <person name="Singh A."/>
            <person name="Wilkins M.J."/>
            <person name="Karaoz U."/>
            <person name="Brodie E.L."/>
            <person name="Williams K.H."/>
            <person name="Hubbard S.S."/>
            <person name="Banfield J.F."/>
        </authorList>
    </citation>
    <scope>NUCLEOTIDE SEQUENCE [LARGE SCALE GENOMIC DNA]</scope>
</reference>
<dbReference type="Gene3D" id="2.40.50.140">
    <property type="entry name" value="Nucleic acid-binding proteins"/>
    <property type="match status" value="1"/>
</dbReference>
<dbReference type="EMBL" id="MGFH01000176">
    <property type="protein sequence ID" value="OGM03326.1"/>
    <property type="molecule type" value="Genomic_DNA"/>
</dbReference>
<keyword evidence="6 7" id="KW-0030">Aminoacyl-tRNA synthetase</keyword>
<dbReference type="InterPro" id="IPR047089">
    <property type="entry name" value="Asp-tRNA-ligase_1_N"/>
</dbReference>
<comment type="function">
    <text evidence="7">Aspartyl-tRNA synthetase with relaxed tRNA specificity since it is able to aspartylate not only its cognate tRNA(Asp) but also tRNA(Asn). Reaction proceeds in two steps: L-aspartate is first activated by ATP to form Asp-AMP and then transferred to the acceptor end of tRNA(Asp/Asn).</text>
</comment>
<dbReference type="SUPFAM" id="SSF55261">
    <property type="entry name" value="GAD domain-like"/>
    <property type="match status" value="1"/>
</dbReference>
<dbReference type="GO" id="GO:0050560">
    <property type="term" value="F:aspartate-tRNA(Asn) ligase activity"/>
    <property type="evidence" value="ECO:0007669"/>
    <property type="project" value="UniProtKB-EC"/>
</dbReference>
<dbReference type="InterPro" id="IPR002312">
    <property type="entry name" value="Asp/Asn-tRNA-synth_IIb"/>
</dbReference>
<dbReference type="Gene3D" id="3.30.930.10">
    <property type="entry name" value="Bira Bifunctional Protein, Domain 2"/>
    <property type="match status" value="1"/>
</dbReference>
<dbReference type="GO" id="GO:0003676">
    <property type="term" value="F:nucleic acid binding"/>
    <property type="evidence" value="ECO:0007669"/>
    <property type="project" value="InterPro"/>
</dbReference>
<dbReference type="HAMAP" id="MF_00044">
    <property type="entry name" value="Asp_tRNA_synth_type1"/>
    <property type="match status" value="1"/>
</dbReference>
<comment type="caution">
    <text evidence="9">The sequence shown here is derived from an EMBL/GenBank/DDBJ whole genome shotgun (WGS) entry which is preliminary data.</text>
</comment>
<dbReference type="NCBIfam" id="TIGR00459">
    <property type="entry name" value="aspS_bact"/>
    <property type="match status" value="1"/>
</dbReference>
<dbReference type="EC" id="6.1.1.23" evidence="7"/>
<dbReference type="InterPro" id="IPR047090">
    <property type="entry name" value="AspRS_core"/>
</dbReference>
<evidence type="ECO:0000313" key="9">
    <source>
        <dbReference type="EMBL" id="OGM03326.1"/>
    </source>
</evidence>
<dbReference type="Pfam" id="PF02938">
    <property type="entry name" value="GAD"/>
    <property type="match status" value="1"/>
</dbReference>
<evidence type="ECO:0000256" key="7">
    <source>
        <dbReference type="HAMAP-Rule" id="MF_00044"/>
    </source>
</evidence>
<feature type="site" description="Important for tRNA non-discrimination" evidence="7">
    <location>
        <position position="38"/>
    </location>
</feature>
<dbReference type="InterPro" id="IPR012340">
    <property type="entry name" value="NA-bd_OB-fold"/>
</dbReference>
<keyword evidence="5 7" id="KW-0648">Protein biosynthesis</keyword>
<comment type="catalytic activity">
    <reaction evidence="7">
        <text>tRNA(Asx) + L-aspartate + ATP = L-aspartyl-tRNA(Asx) + AMP + diphosphate</text>
        <dbReference type="Rhea" id="RHEA:18349"/>
        <dbReference type="Rhea" id="RHEA-COMP:9710"/>
        <dbReference type="Rhea" id="RHEA-COMP:9711"/>
        <dbReference type="ChEBI" id="CHEBI:29991"/>
        <dbReference type="ChEBI" id="CHEBI:30616"/>
        <dbReference type="ChEBI" id="CHEBI:33019"/>
        <dbReference type="ChEBI" id="CHEBI:78442"/>
        <dbReference type="ChEBI" id="CHEBI:78516"/>
        <dbReference type="ChEBI" id="CHEBI:456215"/>
        <dbReference type="EC" id="6.1.1.23"/>
    </reaction>
</comment>
<name>A0A1F7WKF5_9BACT</name>
<evidence type="ECO:0000256" key="4">
    <source>
        <dbReference type="ARBA" id="ARBA00022840"/>
    </source>
</evidence>
<keyword evidence="4 7" id="KW-0067">ATP-binding</keyword>
<accession>A0A1F7WKF5</accession>
<dbReference type="GO" id="GO:0005524">
    <property type="term" value="F:ATP binding"/>
    <property type="evidence" value="ECO:0007669"/>
    <property type="project" value="UniProtKB-UniRule"/>
</dbReference>
<dbReference type="InterPro" id="IPR004524">
    <property type="entry name" value="Asp-tRNA-ligase_1"/>
</dbReference>
<protein>
    <recommendedName>
        <fullName evidence="7">Aspartate--tRNA(Asp/Asn) ligase</fullName>
        <ecNumber evidence="7">6.1.1.23</ecNumber>
    </recommendedName>
    <alternativeName>
        <fullName evidence="7">Aspartyl-tRNA synthetase</fullName>
        <shortName evidence="7">AspRS</shortName>
    </alternativeName>
    <alternativeName>
        <fullName evidence="7">Non-discriminating aspartyl-tRNA synthetase</fullName>
        <shortName evidence="7">ND-AspRS</shortName>
    </alternativeName>
</protein>
<dbReference type="PANTHER" id="PTHR22594">
    <property type="entry name" value="ASPARTYL/LYSYL-TRNA SYNTHETASE"/>
    <property type="match status" value="1"/>
</dbReference>
<feature type="binding site" evidence="7">
    <location>
        <position position="237"/>
    </location>
    <ligand>
        <name>ATP</name>
        <dbReference type="ChEBI" id="CHEBI:30616"/>
    </ligand>
</feature>
<dbReference type="CDD" id="cd04317">
    <property type="entry name" value="EcAspRS_like_N"/>
    <property type="match status" value="1"/>
</dbReference>
<organism evidence="9 10">
    <name type="scientific">Candidatus Wallbacteria bacterium GWC2_49_35</name>
    <dbReference type="NCBI Taxonomy" id="1817813"/>
    <lineage>
        <taxon>Bacteria</taxon>
        <taxon>Candidatus Walliibacteriota</taxon>
    </lineage>
</organism>
<dbReference type="NCBIfam" id="NF001750">
    <property type="entry name" value="PRK00476.1"/>
    <property type="match status" value="1"/>
</dbReference>
<keyword evidence="7" id="KW-0963">Cytoplasm</keyword>
<comment type="subunit">
    <text evidence="7">Homodimer.</text>
</comment>
<dbReference type="GO" id="GO:0006422">
    <property type="term" value="P:aspartyl-tRNA aminoacylation"/>
    <property type="evidence" value="ECO:0007669"/>
    <property type="project" value="UniProtKB-UniRule"/>
</dbReference>
<feature type="binding site" evidence="7">
    <location>
        <position position="228"/>
    </location>
    <ligand>
        <name>L-aspartate</name>
        <dbReference type="ChEBI" id="CHEBI:29991"/>
    </ligand>
</feature>
<evidence type="ECO:0000313" key="10">
    <source>
        <dbReference type="Proteomes" id="UP000178735"/>
    </source>
</evidence>
<dbReference type="STRING" id="1817813.A2008_04765"/>
<evidence type="ECO:0000256" key="2">
    <source>
        <dbReference type="ARBA" id="ARBA00022598"/>
    </source>
</evidence>
<feature type="binding site" evidence="7">
    <location>
        <begin position="542"/>
        <end position="545"/>
    </location>
    <ligand>
        <name>ATP</name>
        <dbReference type="ChEBI" id="CHEBI:30616"/>
    </ligand>
</feature>
<dbReference type="InterPro" id="IPR006195">
    <property type="entry name" value="aa-tRNA-synth_II"/>
</dbReference>
<dbReference type="SUPFAM" id="SSF55681">
    <property type="entry name" value="Class II aaRS and biotin synthetases"/>
    <property type="match status" value="1"/>
</dbReference>
<dbReference type="InterPro" id="IPR004364">
    <property type="entry name" value="Aa-tRNA-synt_II"/>
</dbReference>
<gene>
    <name evidence="7" type="primary">aspS</name>
    <name evidence="9" type="ORF">A2008_04765</name>
</gene>
<dbReference type="Pfam" id="PF01336">
    <property type="entry name" value="tRNA_anti-codon"/>
    <property type="match status" value="1"/>
</dbReference>
<sequence>MLDKYEGFSRTHGAGHLNDKNIGETVSLCGWVHRRRDHGDLTFLDIRDRYGLCQIVLDPKISKAAFERAVTIRKEFVVGVKGKIVARANNAINPNLNTGKIELLAEEIKIFNEAKTTPFFIEENITADENLRMKYRYLDLRTQHMTRNMEMRHKLIKCVRDYLSDNNFLEIDTPILCKSTPEGARDYLVPSRVQKGKFFALPQSPQLFKQLLMVAGMDRYFQIAKCFRDEDLRLDRQPEFTQIDIEMSFVRQDDVMSMVESLTTYMFEKTAGVKFDTPFLRISYDEAMELYGSDKPDLRYDLKITDLTEQFSNAGFGVFKGAVAEGSVVKGLKMEGCAGYSRSETDAIIEMGKSFGLKGIVTVQFKADGIKSQLTKAMSEEEIKKALAPLAPKEGDLLLLATDKKDIILNAYGRIRCEIAKKLNLIDSKKFAILWVTDFPMFEYNDEEKRFVAKHHPFTSPFLSDLKYFDSGELDNVRASAYDLVLNGCEIAGGSIRIHDRSIQEKVFAALGFSKEAANDKFGFLMEAFEYGAPPHGGIAFGLDRLLMLITDSPSIRDVIPFPKTASASCLMTGAPNVVDEKQLKELAIKQIAAEIANAQ</sequence>
<comment type="subcellular location">
    <subcellularLocation>
        <location evidence="7">Cytoplasm</location>
    </subcellularLocation>
</comment>
<evidence type="ECO:0000256" key="6">
    <source>
        <dbReference type="ARBA" id="ARBA00023146"/>
    </source>
</evidence>
<keyword evidence="3 7" id="KW-0547">Nucleotide-binding</keyword>
<evidence type="ECO:0000256" key="1">
    <source>
        <dbReference type="ARBA" id="ARBA00006303"/>
    </source>
</evidence>
<dbReference type="PROSITE" id="PS50862">
    <property type="entry name" value="AA_TRNA_LIGASE_II"/>
    <property type="match status" value="1"/>
</dbReference>
<feature type="binding site" evidence="7">
    <location>
        <position position="497"/>
    </location>
    <ligand>
        <name>L-aspartate</name>
        <dbReference type="ChEBI" id="CHEBI:29991"/>
    </ligand>
</feature>
<evidence type="ECO:0000256" key="3">
    <source>
        <dbReference type="ARBA" id="ARBA00022741"/>
    </source>
</evidence>
<dbReference type="AlphaFoldDB" id="A0A1F7WKF5"/>
<dbReference type="InterPro" id="IPR045864">
    <property type="entry name" value="aa-tRNA-synth_II/BPL/LPL"/>
</dbReference>
<dbReference type="InterPro" id="IPR004115">
    <property type="entry name" value="GAD-like_sf"/>
</dbReference>
<proteinExistence type="inferred from homology"/>
<feature type="binding site" evidence="7">
    <location>
        <begin position="228"/>
        <end position="230"/>
    </location>
    <ligand>
        <name>ATP</name>
        <dbReference type="ChEBI" id="CHEBI:30616"/>
    </ligand>
</feature>
<dbReference type="GO" id="GO:0005737">
    <property type="term" value="C:cytoplasm"/>
    <property type="evidence" value="ECO:0007669"/>
    <property type="project" value="UniProtKB-SubCell"/>
</dbReference>
<dbReference type="InterPro" id="IPR004365">
    <property type="entry name" value="NA-bd_OB_tRNA"/>
</dbReference>
<dbReference type="SUPFAM" id="SSF50249">
    <property type="entry name" value="Nucleic acid-binding proteins"/>
    <property type="match status" value="1"/>
</dbReference>
<dbReference type="Gene3D" id="3.30.1360.30">
    <property type="entry name" value="GAD-like domain"/>
    <property type="match status" value="1"/>
</dbReference>
<comment type="similarity">
    <text evidence="1 7">Belongs to the class-II aminoacyl-tRNA synthetase family. Type 1 subfamily.</text>
</comment>